<keyword evidence="6" id="KW-1185">Reference proteome</keyword>
<proteinExistence type="inferred from homology"/>
<name>A0A0E0EM63_9ORYZ</name>
<accession>A0A0E0EM63</accession>
<evidence type="ECO:0000256" key="4">
    <source>
        <dbReference type="SAM" id="MobiDB-lite"/>
    </source>
</evidence>
<dbReference type="Pfam" id="PF15699">
    <property type="entry name" value="NPR1_interact"/>
    <property type="match status" value="1"/>
</dbReference>
<feature type="compositionally biased region" description="Basic and acidic residues" evidence="4">
    <location>
        <begin position="66"/>
        <end position="78"/>
    </location>
</feature>
<feature type="region of interest" description="Disordered" evidence="4">
    <location>
        <begin position="1"/>
        <end position="78"/>
    </location>
</feature>
<evidence type="ECO:0000313" key="5">
    <source>
        <dbReference type="EnsemblPlants" id="OMERI08G13810.1"/>
    </source>
</evidence>
<reference evidence="5" key="2">
    <citation type="submission" date="2018-05" db="EMBL/GenBank/DDBJ databases">
        <title>OmerRS3 (Oryza meridionalis Reference Sequence Version 3).</title>
        <authorList>
            <person name="Zhang J."/>
            <person name="Kudrna D."/>
            <person name="Lee S."/>
            <person name="Talag J."/>
            <person name="Welchert J."/>
            <person name="Wing R.A."/>
        </authorList>
    </citation>
    <scope>NUCLEOTIDE SEQUENCE [LARGE SCALE GENOMIC DNA]</scope>
    <source>
        <strain evidence="5">cv. OR44</strain>
    </source>
</reference>
<feature type="compositionally biased region" description="Basic and acidic residues" evidence="4">
    <location>
        <begin position="101"/>
        <end position="120"/>
    </location>
</feature>
<organism evidence="5">
    <name type="scientific">Oryza meridionalis</name>
    <dbReference type="NCBI Taxonomy" id="40149"/>
    <lineage>
        <taxon>Eukaryota</taxon>
        <taxon>Viridiplantae</taxon>
        <taxon>Streptophyta</taxon>
        <taxon>Embryophyta</taxon>
        <taxon>Tracheophyta</taxon>
        <taxon>Spermatophyta</taxon>
        <taxon>Magnoliopsida</taxon>
        <taxon>Liliopsida</taxon>
        <taxon>Poales</taxon>
        <taxon>Poaceae</taxon>
        <taxon>BOP clade</taxon>
        <taxon>Oryzoideae</taxon>
        <taxon>Oryzeae</taxon>
        <taxon>Oryzinae</taxon>
        <taxon>Oryza</taxon>
    </lineage>
</organism>
<keyword evidence="3" id="KW-0539">Nucleus</keyword>
<dbReference type="GO" id="GO:0010112">
    <property type="term" value="P:regulation of systemic acquired resistance"/>
    <property type="evidence" value="ECO:0007669"/>
    <property type="project" value="InterPro"/>
</dbReference>
<feature type="compositionally biased region" description="Polar residues" evidence="4">
    <location>
        <begin position="1"/>
        <end position="21"/>
    </location>
</feature>
<evidence type="ECO:0000256" key="1">
    <source>
        <dbReference type="ARBA" id="ARBA00004123"/>
    </source>
</evidence>
<evidence type="ECO:0000256" key="2">
    <source>
        <dbReference type="ARBA" id="ARBA00009937"/>
    </source>
</evidence>
<evidence type="ECO:0000313" key="6">
    <source>
        <dbReference type="Proteomes" id="UP000008021"/>
    </source>
</evidence>
<feature type="compositionally biased region" description="Basic residues" evidence="4">
    <location>
        <begin position="34"/>
        <end position="43"/>
    </location>
</feature>
<dbReference type="HOGENOM" id="CLU_1671960_0_0_1"/>
<dbReference type="InterPro" id="IPR031425">
    <property type="entry name" value="NPR1/NH1-interacting"/>
</dbReference>
<comment type="subcellular location">
    <subcellularLocation>
        <location evidence="1">Nucleus</location>
    </subcellularLocation>
</comment>
<dbReference type="Gramene" id="OMERI08G13810.1">
    <property type="protein sequence ID" value="OMERI08G13810.1"/>
    <property type="gene ID" value="OMERI08G13810"/>
</dbReference>
<dbReference type="PANTHER" id="PTHR33669">
    <property type="entry name" value="PROTEIN NEGATIVE REGULATOR OF RESISTANCE"/>
    <property type="match status" value="1"/>
</dbReference>
<evidence type="ECO:0000256" key="3">
    <source>
        <dbReference type="ARBA" id="ARBA00023242"/>
    </source>
</evidence>
<feature type="region of interest" description="Disordered" evidence="4">
    <location>
        <begin position="101"/>
        <end position="121"/>
    </location>
</feature>
<comment type="similarity">
    <text evidence="2">Belongs to the NPR1-interactor family.</text>
</comment>
<dbReference type="AlphaFoldDB" id="A0A0E0EM63"/>
<reference evidence="5" key="1">
    <citation type="submission" date="2015-04" db="UniProtKB">
        <authorList>
            <consortium name="EnsemblPlants"/>
        </authorList>
    </citation>
    <scope>IDENTIFICATION</scope>
</reference>
<dbReference type="PANTHER" id="PTHR33669:SF14">
    <property type="entry name" value="NRR REPRESSOR HOMOLOG 3"/>
    <property type="match status" value="1"/>
</dbReference>
<dbReference type="Proteomes" id="UP000008021">
    <property type="component" value="Chromosome 8"/>
</dbReference>
<dbReference type="EnsemblPlants" id="OMERI08G13810.1">
    <property type="protein sequence ID" value="OMERI08G13810.1"/>
    <property type="gene ID" value="OMERI08G13810"/>
</dbReference>
<dbReference type="GO" id="GO:0005634">
    <property type="term" value="C:nucleus"/>
    <property type="evidence" value="ECO:0007669"/>
    <property type="project" value="UniProtKB-SubCell"/>
</dbReference>
<protein>
    <submittedName>
        <fullName evidence="5">Uncharacterized protein</fullName>
    </submittedName>
</protein>
<sequence>MPIPHTTTSGTSPFPRNSSTAAEMIVTEQQEHQPRHRRSRKRDRPPPTPPSDNIKAAPAPLPEGGGHGHEEEARDEDVDRFYALLDEVREMRELWRRNGDDVATKRTSVDGGQKKQDRQQLWRPTFVMEDFAFELKGSQVVQPEKKVDSAPNLDLSLSM</sequence>